<gene>
    <name evidence="1" type="ORF">WYH_01576</name>
</gene>
<dbReference type="RefSeq" id="WP_046903386.1">
    <property type="nucleotide sequence ID" value="NZ_CP011452.2"/>
</dbReference>
<protein>
    <submittedName>
        <fullName evidence="1">Uncharacterized protein</fullName>
    </submittedName>
</protein>
<dbReference type="OrthoDB" id="140419at2"/>
<dbReference type="AlphaFoldDB" id="A0A0F7KQ01"/>
<evidence type="ECO:0000313" key="1">
    <source>
        <dbReference type="EMBL" id="AKH42613.1"/>
    </source>
</evidence>
<proteinExistence type="predicted"/>
<dbReference type="PATRIC" id="fig|1267766.3.peg.1584"/>
<dbReference type="Proteomes" id="UP000034392">
    <property type="component" value="Chromosome"/>
</dbReference>
<accession>A0A0F7KQ01</accession>
<sequence>MIRAGLRITELSANGRRALVLVLGLLLAACGTARPGIEDQAERFVTIALSYAQIDEAVLDGYFGPEELRPAPDEEPTVEELRAQLVTLKGELGDTPPGDRAMRLLARIESLIALMDSKGDDADLNFAEEAEEVYGLTIAEPDMVPLDAARAELERLLPGPNSLAKRIAEFEGRFVIPLDRRMQLFERALLECRNATARHWTLPAGERLATGWTDAALAAWHRYEGGLRSRLQVNPMAVATIGSTLDIACHEAYPGHHAQFLAMEKAAGEGGLPVEDRLVLVQSPGQLLREGAAEYGLGLAFPEEVRAGLMRDILFPMAGFNPDAAAKYTRVHQLTKLLAAATTPILRDYLDGELTFSDAAHALENDALIASPRALLQFVRANRAYVLGYVVARDKLAGCIATRNPSGEAEGNWQALEDIVANSDLSALRGAACAG</sequence>
<dbReference type="PROSITE" id="PS51257">
    <property type="entry name" value="PROKAR_LIPOPROTEIN"/>
    <property type="match status" value="1"/>
</dbReference>
<reference evidence="1" key="1">
    <citation type="submission" date="2015-05" db="EMBL/GenBank/DDBJ databases">
        <title>The complete genome of Altererythrobacter atlanticus strain 26DY36.</title>
        <authorList>
            <person name="Wu Y.-H."/>
            <person name="Cheng H."/>
            <person name="Wu X.-W."/>
        </authorList>
    </citation>
    <scope>NUCLEOTIDE SEQUENCE [LARGE SCALE GENOMIC DNA]</scope>
    <source>
        <strain evidence="1">26DY36</strain>
    </source>
</reference>
<evidence type="ECO:0000313" key="2">
    <source>
        <dbReference type="Proteomes" id="UP000034392"/>
    </source>
</evidence>
<keyword evidence="2" id="KW-1185">Reference proteome</keyword>
<dbReference type="STRING" id="1267766.WYH_01576"/>
<dbReference type="KEGG" id="aay:WYH_01576"/>
<name>A0A0F7KQ01_9SPHN</name>
<organism evidence="1 2">
    <name type="scientific">Croceibacterium atlanticum</name>
    <dbReference type="NCBI Taxonomy" id="1267766"/>
    <lineage>
        <taxon>Bacteria</taxon>
        <taxon>Pseudomonadati</taxon>
        <taxon>Pseudomonadota</taxon>
        <taxon>Alphaproteobacteria</taxon>
        <taxon>Sphingomonadales</taxon>
        <taxon>Erythrobacteraceae</taxon>
        <taxon>Croceibacterium</taxon>
    </lineage>
</organism>
<dbReference type="EMBL" id="CP011452">
    <property type="protein sequence ID" value="AKH42613.1"/>
    <property type="molecule type" value="Genomic_DNA"/>
</dbReference>